<dbReference type="EMBL" id="JASNUQ010000004">
    <property type="protein sequence ID" value="MDK4289770.1"/>
    <property type="molecule type" value="Genomic_DNA"/>
</dbReference>
<comment type="caution">
    <text evidence="9">The sequence shown here is derived from an EMBL/GenBank/DDBJ whole genome shotgun (WGS) entry which is preliminary data.</text>
</comment>
<evidence type="ECO:0000256" key="8">
    <source>
        <dbReference type="SAM" id="Phobius"/>
    </source>
</evidence>
<evidence type="ECO:0000256" key="6">
    <source>
        <dbReference type="ARBA" id="ARBA00022989"/>
    </source>
</evidence>
<evidence type="ECO:0000313" key="9">
    <source>
        <dbReference type="EMBL" id="MDK4289770.1"/>
    </source>
</evidence>
<dbReference type="Pfam" id="PF01032">
    <property type="entry name" value="FecCD"/>
    <property type="match status" value="1"/>
</dbReference>
<organism evidence="9 10">
    <name type="scientific">Corynebacterium pseudodiphtheriticum</name>
    <dbReference type="NCBI Taxonomy" id="37637"/>
    <lineage>
        <taxon>Bacteria</taxon>
        <taxon>Bacillati</taxon>
        <taxon>Actinomycetota</taxon>
        <taxon>Actinomycetes</taxon>
        <taxon>Mycobacteriales</taxon>
        <taxon>Corynebacteriaceae</taxon>
        <taxon>Corynebacterium</taxon>
    </lineage>
</organism>
<comment type="similarity">
    <text evidence="2">Belongs to the binding-protein-dependent transport system permease family. FecCD subfamily.</text>
</comment>
<dbReference type="InterPro" id="IPR037294">
    <property type="entry name" value="ABC_BtuC-like"/>
</dbReference>
<comment type="subcellular location">
    <subcellularLocation>
        <location evidence="1">Cell membrane</location>
        <topology evidence="1">Multi-pass membrane protein</topology>
    </subcellularLocation>
</comment>
<evidence type="ECO:0000256" key="2">
    <source>
        <dbReference type="ARBA" id="ARBA00007935"/>
    </source>
</evidence>
<name>A0ABT7FUV3_9CORY</name>
<dbReference type="RefSeq" id="WP_284587644.1">
    <property type="nucleotide sequence ID" value="NZ_JASNUQ010000004.1"/>
</dbReference>
<dbReference type="PANTHER" id="PTHR30472">
    <property type="entry name" value="FERRIC ENTEROBACTIN TRANSPORT SYSTEM PERMEASE PROTEIN"/>
    <property type="match status" value="1"/>
</dbReference>
<sequence>MRHRIHTSAPSRYVHLAGIRFYRASLCTSAVLSLVIIAAAIVGLLLGDYPMTLGQTVAGLFGIGDDPLIRYFVQDQRLPRVFGALMVGAALGLAGNIFQRLSNNPLGSPDIIGFSTGSASGALFAIIILQAGPAAIGVGAMLGGVASATLVYLLSIKNRKVSGTQLVLVGIGVAAILQALNSILIVRAELGPAQTAAQWLAGSLNATTWPEIGVLVAILAVVVPLALLLARPLQIMLSGDDLAAGLGVRVHRRRREMIAVGVVLTALSVAIAGPIAFVALAAPQLARRFDPGIAMVNSGLMGAVLVLLSDIIAQRLLAPVQLPVGVVTGSLGGVYLIWLLLRKWHTNDN</sequence>
<accession>A0ABT7FUV3</accession>
<feature type="transmembrane region" description="Helical" evidence="8">
    <location>
        <begin position="135"/>
        <end position="154"/>
    </location>
</feature>
<feature type="transmembrane region" description="Helical" evidence="8">
    <location>
        <begin position="258"/>
        <end position="281"/>
    </location>
</feature>
<reference evidence="9 10" key="1">
    <citation type="submission" date="2023-05" db="EMBL/GenBank/DDBJ databases">
        <title>Metabolic capabilities are highly conserved among human nasal-associated Corynebacterium species in pangenomic analyses.</title>
        <authorList>
            <person name="Tran T.H."/>
            <person name="Roberts A.Q."/>
            <person name="Escapa I.F."/>
            <person name="Gao W."/>
            <person name="Conlan S."/>
            <person name="Kong H."/>
            <person name="Segre J.A."/>
            <person name="Kelly M.S."/>
            <person name="Lemon K.P."/>
        </authorList>
    </citation>
    <scope>NUCLEOTIDE SEQUENCE [LARGE SCALE GENOMIC DNA]</scope>
    <source>
        <strain evidence="9 10">KPL3772</strain>
    </source>
</reference>
<proteinExistence type="inferred from homology"/>
<dbReference type="Proteomes" id="UP001239759">
    <property type="component" value="Unassembled WGS sequence"/>
</dbReference>
<feature type="transmembrane region" description="Helical" evidence="8">
    <location>
        <begin position="21"/>
        <end position="46"/>
    </location>
</feature>
<evidence type="ECO:0000256" key="7">
    <source>
        <dbReference type="ARBA" id="ARBA00023136"/>
    </source>
</evidence>
<feature type="transmembrane region" description="Helical" evidence="8">
    <location>
        <begin position="166"/>
        <end position="188"/>
    </location>
</feature>
<feature type="transmembrane region" description="Helical" evidence="8">
    <location>
        <begin position="208"/>
        <end position="230"/>
    </location>
</feature>
<keyword evidence="3" id="KW-0813">Transport</keyword>
<dbReference type="PANTHER" id="PTHR30472:SF24">
    <property type="entry name" value="FERRIC ENTEROBACTIN TRANSPORT SYSTEM PERMEASE PROTEIN FEPG"/>
    <property type="match status" value="1"/>
</dbReference>
<protein>
    <submittedName>
        <fullName evidence="9">Iron chelate uptake ABC transporter family permease subunit</fullName>
    </submittedName>
</protein>
<feature type="transmembrane region" description="Helical" evidence="8">
    <location>
        <begin position="293"/>
        <end position="313"/>
    </location>
</feature>
<evidence type="ECO:0000256" key="3">
    <source>
        <dbReference type="ARBA" id="ARBA00022448"/>
    </source>
</evidence>
<feature type="transmembrane region" description="Helical" evidence="8">
    <location>
        <begin position="81"/>
        <end position="99"/>
    </location>
</feature>
<keyword evidence="4" id="KW-1003">Cell membrane</keyword>
<evidence type="ECO:0000313" key="10">
    <source>
        <dbReference type="Proteomes" id="UP001239759"/>
    </source>
</evidence>
<dbReference type="CDD" id="cd06550">
    <property type="entry name" value="TM_ABC_iron-siderophores_like"/>
    <property type="match status" value="1"/>
</dbReference>
<feature type="transmembrane region" description="Helical" evidence="8">
    <location>
        <begin position="320"/>
        <end position="341"/>
    </location>
</feature>
<dbReference type="InterPro" id="IPR000522">
    <property type="entry name" value="ABC_transptr_permease_BtuC"/>
</dbReference>
<keyword evidence="10" id="KW-1185">Reference proteome</keyword>
<gene>
    <name evidence="9" type="ORF">QPX23_03350</name>
</gene>
<keyword evidence="5 8" id="KW-0812">Transmembrane</keyword>
<dbReference type="Gene3D" id="1.10.3470.10">
    <property type="entry name" value="ABC transporter involved in vitamin B12 uptake, BtuC"/>
    <property type="match status" value="1"/>
</dbReference>
<evidence type="ECO:0000256" key="4">
    <source>
        <dbReference type="ARBA" id="ARBA00022475"/>
    </source>
</evidence>
<keyword evidence="7 8" id="KW-0472">Membrane</keyword>
<feature type="transmembrane region" description="Helical" evidence="8">
    <location>
        <begin position="111"/>
        <end position="129"/>
    </location>
</feature>
<keyword evidence="6 8" id="KW-1133">Transmembrane helix</keyword>
<evidence type="ECO:0000256" key="5">
    <source>
        <dbReference type="ARBA" id="ARBA00022692"/>
    </source>
</evidence>
<dbReference type="SUPFAM" id="SSF81345">
    <property type="entry name" value="ABC transporter involved in vitamin B12 uptake, BtuC"/>
    <property type="match status" value="1"/>
</dbReference>
<evidence type="ECO:0000256" key="1">
    <source>
        <dbReference type="ARBA" id="ARBA00004651"/>
    </source>
</evidence>